<feature type="compositionally biased region" description="Polar residues" evidence="1">
    <location>
        <begin position="165"/>
        <end position="174"/>
    </location>
</feature>
<feature type="compositionally biased region" description="Low complexity" evidence="1">
    <location>
        <begin position="600"/>
        <end position="613"/>
    </location>
</feature>
<feature type="compositionally biased region" description="Low complexity" evidence="1">
    <location>
        <begin position="196"/>
        <end position="206"/>
    </location>
</feature>
<feature type="compositionally biased region" description="Pro residues" evidence="1">
    <location>
        <begin position="83"/>
        <end position="97"/>
    </location>
</feature>
<dbReference type="SMART" id="SM00355">
    <property type="entry name" value="ZnF_C2H2"/>
    <property type="match status" value="2"/>
</dbReference>
<feature type="compositionally biased region" description="Basic and acidic residues" evidence="1">
    <location>
        <begin position="622"/>
        <end position="647"/>
    </location>
</feature>
<keyword evidence="4" id="KW-1185">Reference proteome</keyword>
<feature type="compositionally biased region" description="Acidic residues" evidence="1">
    <location>
        <begin position="661"/>
        <end position="690"/>
    </location>
</feature>
<dbReference type="Proteomes" id="UP000481861">
    <property type="component" value="Unassembled WGS sequence"/>
</dbReference>
<reference evidence="3 4" key="1">
    <citation type="submission" date="2020-01" db="EMBL/GenBank/DDBJ databases">
        <authorList>
            <consortium name="DOE Joint Genome Institute"/>
            <person name="Haridas S."/>
            <person name="Albert R."/>
            <person name="Binder M."/>
            <person name="Bloem J."/>
            <person name="Labutti K."/>
            <person name="Salamov A."/>
            <person name="Andreopoulos B."/>
            <person name="Baker S.E."/>
            <person name="Barry K."/>
            <person name="Bills G."/>
            <person name="Bluhm B.H."/>
            <person name="Cannon C."/>
            <person name="Castanera R."/>
            <person name="Culley D.E."/>
            <person name="Daum C."/>
            <person name="Ezra D."/>
            <person name="Gonzalez J.B."/>
            <person name="Henrissat B."/>
            <person name="Kuo A."/>
            <person name="Liang C."/>
            <person name="Lipzen A."/>
            <person name="Lutzoni F."/>
            <person name="Magnuson J."/>
            <person name="Mondo S."/>
            <person name="Nolan M."/>
            <person name="Ohm R."/>
            <person name="Pangilinan J."/>
            <person name="Park H.-J.H."/>
            <person name="Ramirez L."/>
            <person name="Alfaro M."/>
            <person name="Sun H."/>
            <person name="Tritt A."/>
            <person name="Yoshinaga Y."/>
            <person name="Zwiers L.-H.L."/>
            <person name="Turgeon B.G."/>
            <person name="Goodwin S.B."/>
            <person name="Spatafora J.W."/>
            <person name="Crous P.W."/>
            <person name="Grigoriev I.V."/>
        </authorList>
    </citation>
    <scope>NUCLEOTIDE SEQUENCE [LARGE SCALE GENOMIC DNA]</scope>
    <source>
        <strain evidence="3 4">CBS 611.86</strain>
    </source>
</reference>
<sequence length="690" mass="76971">MSTNSAHDAIPYPPFPDVEDAPSRSSITTHIAPRPRPIAAAPVRVPAVPAPRFNPVPVPSQRNAVPSQRSHDGRSPFTFLPPRIAPPGPPPTPPPPRADQNPAFAPAVQALGFGPPNQPPGLNSANPALHFRPLRKSRPVPPPQFAPGPAQPLQLAPAQPPPQRVTAQIPQTAALSPRLSQPQAPPQASPRATRHAPQQSAQQAPPQAAPQPFPRAPLQTILQAVPATALLTAPTPSLLSVPTPPLSTSPLHTIPRDIATHRKLLFSLDTTVQLYPAAWDRFWPFIDNVWCVHQTPRPSPETGIGRVYGSCRLSRKNDSPPLDQNGDSQPRRQRRERGTCKAKFRLTLFPDGLRMAESTGEPHSHTLDHIDSVKRPSAVRNLVLNDFFKSWEAAGILAYLRDISAQDPKQDLLKEAGGFYLTQKEVQNVMNGALKKAYPGVHIADVRKQMDKYKNWTTCNHKGCNAPPFKERKALLDHRKAVHRVKKPIPGELIHQCPEKTCWRHKRKGFDTMKAVEEHMRKKHNADVYNRPLPQQLVEPSPTAGTDPLEPIDLTSRLSPMMRHSMNVQHNGMPNMDPFTSMLPDPITPDSSGEDRDQRQQQQQNAMRYAAQQEARSALSALDREDMKTKIERLKAERERMDSELRRLNVAFWGDERGEGEAMDEDEDDEDDEDEDEDMEDEEEDDDDEY</sequence>
<evidence type="ECO:0000313" key="3">
    <source>
        <dbReference type="EMBL" id="KAF2866446.1"/>
    </source>
</evidence>
<feature type="compositionally biased region" description="Low complexity" evidence="1">
    <location>
        <begin position="37"/>
        <end position="47"/>
    </location>
</feature>
<evidence type="ECO:0000259" key="2">
    <source>
        <dbReference type="SMART" id="SM00355"/>
    </source>
</evidence>
<feature type="region of interest" description="Disordered" evidence="1">
    <location>
        <begin position="1"/>
        <end position="214"/>
    </location>
</feature>
<gene>
    <name evidence="3" type="ORF">BDV95DRAFT_611899</name>
</gene>
<proteinExistence type="predicted"/>
<comment type="caution">
    <text evidence="3">The sequence shown here is derived from an EMBL/GenBank/DDBJ whole genome shotgun (WGS) entry which is preliminary data.</text>
</comment>
<dbReference type="AlphaFoldDB" id="A0A7C8I159"/>
<feature type="compositionally biased region" description="Pro residues" evidence="1">
    <location>
        <begin position="48"/>
        <end position="58"/>
    </location>
</feature>
<feature type="domain" description="C2H2-type" evidence="2">
    <location>
        <begin position="495"/>
        <end position="524"/>
    </location>
</feature>
<feature type="compositionally biased region" description="Pro residues" evidence="1">
    <location>
        <begin position="139"/>
        <end position="150"/>
    </location>
</feature>
<feature type="region of interest" description="Disordered" evidence="1">
    <location>
        <begin position="532"/>
        <end position="553"/>
    </location>
</feature>
<evidence type="ECO:0000313" key="4">
    <source>
        <dbReference type="Proteomes" id="UP000481861"/>
    </source>
</evidence>
<feature type="region of interest" description="Disordered" evidence="1">
    <location>
        <begin position="313"/>
        <end position="337"/>
    </location>
</feature>
<dbReference type="OrthoDB" id="3486101at2759"/>
<dbReference type="InterPro" id="IPR013087">
    <property type="entry name" value="Znf_C2H2_type"/>
</dbReference>
<accession>A0A7C8I159</accession>
<feature type="domain" description="C2H2-type" evidence="2">
    <location>
        <begin position="457"/>
        <end position="483"/>
    </location>
</feature>
<name>A0A7C8I159_9PLEO</name>
<evidence type="ECO:0000256" key="1">
    <source>
        <dbReference type="SAM" id="MobiDB-lite"/>
    </source>
</evidence>
<dbReference type="EMBL" id="JAADJZ010000028">
    <property type="protein sequence ID" value="KAF2866446.1"/>
    <property type="molecule type" value="Genomic_DNA"/>
</dbReference>
<feature type="region of interest" description="Disordered" evidence="1">
    <location>
        <begin position="566"/>
        <end position="690"/>
    </location>
</feature>
<protein>
    <recommendedName>
        <fullName evidence="2">C2H2-type domain-containing protein</fullName>
    </recommendedName>
</protein>
<organism evidence="3 4">
    <name type="scientific">Massariosphaeria phaeospora</name>
    <dbReference type="NCBI Taxonomy" id="100035"/>
    <lineage>
        <taxon>Eukaryota</taxon>
        <taxon>Fungi</taxon>
        <taxon>Dikarya</taxon>
        <taxon>Ascomycota</taxon>
        <taxon>Pezizomycotina</taxon>
        <taxon>Dothideomycetes</taxon>
        <taxon>Pleosporomycetidae</taxon>
        <taxon>Pleosporales</taxon>
        <taxon>Pleosporales incertae sedis</taxon>
        <taxon>Massariosphaeria</taxon>
    </lineage>
</organism>